<evidence type="ECO:0000256" key="2">
    <source>
        <dbReference type="ARBA" id="ARBA00005675"/>
    </source>
</evidence>
<dbReference type="FunFam" id="3.40.50.1000:FF:000001">
    <property type="entry name" value="Phospholipid-transporting ATPase IC"/>
    <property type="match status" value="1"/>
</dbReference>
<dbReference type="SMART" id="SM00831">
    <property type="entry name" value="Cation_ATPase_N"/>
    <property type="match status" value="1"/>
</dbReference>
<evidence type="ECO:0000256" key="5">
    <source>
        <dbReference type="ARBA" id="ARBA00022692"/>
    </source>
</evidence>
<dbReference type="Pfam" id="PF00690">
    <property type="entry name" value="Cation_ATPase_N"/>
    <property type="match status" value="1"/>
</dbReference>
<comment type="similarity">
    <text evidence="2">Belongs to the cation transport ATPase (P-type) (TC 3.A.3) family. Type IIA subfamily.</text>
</comment>
<feature type="domain" description="Cation-transporting P-type ATPase N-terminal" evidence="14">
    <location>
        <begin position="3"/>
        <end position="77"/>
    </location>
</feature>
<dbReference type="Gene3D" id="3.40.1110.10">
    <property type="entry name" value="Calcium-transporting ATPase, cytoplasmic domain N"/>
    <property type="match status" value="1"/>
</dbReference>
<evidence type="ECO:0000256" key="8">
    <source>
        <dbReference type="ARBA" id="ARBA00022842"/>
    </source>
</evidence>
<evidence type="ECO:0000256" key="4">
    <source>
        <dbReference type="ARBA" id="ARBA00022553"/>
    </source>
</evidence>
<keyword evidence="9" id="KW-1278">Translocase</keyword>
<dbReference type="GO" id="GO:0030007">
    <property type="term" value="P:intracellular potassium ion homeostasis"/>
    <property type="evidence" value="ECO:0007669"/>
    <property type="project" value="TreeGrafter"/>
</dbReference>
<dbReference type="GO" id="GO:1902600">
    <property type="term" value="P:proton transmembrane transport"/>
    <property type="evidence" value="ECO:0007669"/>
    <property type="project" value="TreeGrafter"/>
</dbReference>
<comment type="catalytic activity">
    <reaction evidence="12">
        <text>ATP + H2O = ADP + phosphate + H(+)</text>
        <dbReference type="Rhea" id="RHEA:13065"/>
        <dbReference type="ChEBI" id="CHEBI:15377"/>
        <dbReference type="ChEBI" id="CHEBI:15378"/>
        <dbReference type="ChEBI" id="CHEBI:30616"/>
        <dbReference type="ChEBI" id="CHEBI:43474"/>
        <dbReference type="ChEBI" id="CHEBI:456216"/>
    </reaction>
</comment>
<keyword evidence="16" id="KW-1185">Reference proteome</keyword>
<evidence type="ECO:0000256" key="10">
    <source>
        <dbReference type="ARBA" id="ARBA00022989"/>
    </source>
</evidence>
<keyword evidence="7" id="KW-0067">ATP-binding</keyword>
<dbReference type="InterPro" id="IPR023214">
    <property type="entry name" value="HAD_sf"/>
</dbReference>
<keyword evidence="4" id="KW-0597">Phosphoprotein</keyword>
<dbReference type="SUPFAM" id="SSF56784">
    <property type="entry name" value="HAD-like"/>
    <property type="match status" value="1"/>
</dbReference>
<dbReference type="SFLD" id="SFLDF00027">
    <property type="entry name" value="p-type_atpase"/>
    <property type="match status" value="1"/>
</dbReference>
<keyword evidence="6" id="KW-0547">Nucleotide-binding</keyword>
<dbReference type="Proteomes" id="UP000009888">
    <property type="component" value="Unassembled WGS sequence"/>
</dbReference>
<dbReference type="InterPro" id="IPR050510">
    <property type="entry name" value="Cation_transp_ATPase_P-type"/>
</dbReference>
<dbReference type="EMBL" id="AGWL01000006">
    <property type="protein sequence ID" value="EKU95020.1"/>
    <property type="molecule type" value="Genomic_DNA"/>
</dbReference>
<comment type="caution">
    <text evidence="15">The sequence shown here is derived from an EMBL/GenBank/DDBJ whole genome shotgun (WGS) entry which is preliminary data.</text>
</comment>
<dbReference type="FunFam" id="3.40.50.1000:FF:000028">
    <property type="entry name" value="Calcium-transporting P-type ATPase, putative"/>
    <property type="match status" value="1"/>
</dbReference>
<dbReference type="HOGENOM" id="CLU_002360_3_0_11"/>
<feature type="transmembrane region" description="Helical" evidence="13">
    <location>
        <begin position="877"/>
        <end position="897"/>
    </location>
</feature>
<dbReference type="Pfam" id="PF00689">
    <property type="entry name" value="Cation_ATPase_C"/>
    <property type="match status" value="1"/>
</dbReference>
<proteinExistence type="inferred from homology"/>
<evidence type="ECO:0000313" key="15">
    <source>
        <dbReference type="EMBL" id="EKU95020.1"/>
    </source>
</evidence>
<feature type="transmembrane region" description="Helical" evidence="13">
    <location>
        <begin position="836"/>
        <end position="856"/>
    </location>
</feature>
<dbReference type="RefSeq" id="WP_007001364.1">
    <property type="nucleotide sequence ID" value="NZ_JH992955.1"/>
</dbReference>
<accession>K9F0J5</accession>
<dbReference type="Gene3D" id="2.70.150.10">
    <property type="entry name" value="Calcium-transporting ATPase, cytoplasmic transduction domain A"/>
    <property type="match status" value="1"/>
</dbReference>
<dbReference type="InterPro" id="IPR001757">
    <property type="entry name" value="P_typ_ATPase"/>
</dbReference>
<dbReference type="GO" id="GO:0036376">
    <property type="term" value="P:sodium ion export across plasma membrane"/>
    <property type="evidence" value="ECO:0007669"/>
    <property type="project" value="TreeGrafter"/>
</dbReference>
<evidence type="ECO:0000256" key="9">
    <source>
        <dbReference type="ARBA" id="ARBA00022967"/>
    </source>
</evidence>
<reference evidence="15 16" key="1">
    <citation type="submission" date="2012-09" db="EMBL/GenBank/DDBJ databases">
        <title>The Genome Sequence of Actinobaculum massiliae ACS-171-V-COL2.</title>
        <authorList>
            <consortium name="The Broad Institute Genome Sequencing Platform"/>
            <person name="Earl A."/>
            <person name="Ward D."/>
            <person name="Feldgarden M."/>
            <person name="Gevers D."/>
            <person name="Saerens B."/>
            <person name="Vaneechoutte M."/>
            <person name="Walker B."/>
            <person name="Young S.K."/>
            <person name="Zeng Q."/>
            <person name="Gargeya S."/>
            <person name="Fitzgerald M."/>
            <person name="Haas B."/>
            <person name="Abouelleil A."/>
            <person name="Alvarado L."/>
            <person name="Arachchi H.M."/>
            <person name="Berlin A."/>
            <person name="Chapman S.B."/>
            <person name="Goldberg J."/>
            <person name="Griggs A."/>
            <person name="Gujja S."/>
            <person name="Hansen M."/>
            <person name="Howarth C."/>
            <person name="Imamovic A."/>
            <person name="Larimer J."/>
            <person name="McCowen C."/>
            <person name="Montmayeur A."/>
            <person name="Murphy C."/>
            <person name="Neiman D."/>
            <person name="Pearson M."/>
            <person name="Priest M."/>
            <person name="Roberts A."/>
            <person name="Saif S."/>
            <person name="Shea T."/>
            <person name="Sisk P."/>
            <person name="Sykes S."/>
            <person name="Wortman J."/>
            <person name="Nusbaum C."/>
            <person name="Birren B."/>
        </authorList>
    </citation>
    <scope>NUCLEOTIDE SEQUENCE [LARGE SCALE GENOMIC DNA]</scope>
    <source>
        <strain evidence="16">ACS-171-V-Col2</strain>
    </source>
</reference>
<dbReference type="PANTHER" id="PTHR43294:SF21">
    <property type="entry name" value="CATION TRANSPORTING ATPASE"/>
    <property type="match status" value="1"/>
</dbReference>
<dbReference type="NCBIfam" id="TIGR01494">
    <property type="entry name" value="ATPase_P-type"/>
    <property type="match status" value="2"/>
</dbReference>
<keyword evidence="10 13" id="KW-1133">Transmembrane helix</keyword>
<dbReference type="Gene3D" id="1.20.1110.10">
    <property type="entry name" value="Calcium-transporting ATPase, transmembrane domain"/>
    <property type="match status" value="1"/>
</dbReference>
<comment type="subcellular location">
    <subcellularLocation>
        <location evidence="1">Cell membrane</location>
        <topology evidence="1">Multi-pass membrane protein</topology>
    </subcellularLocation>
</comment>
<dbReference type="AlphaFoldDB" id="K9F0J5"/>
<evidence type="ECO:0000256" key="3">
    <source>
        <dbReference type="ARBA" id="ARBA00022475"/>
    </source>
</evidence>
<dbReference type="SFLD" id="SFLDS00003">
    <property type="entry name" value="Haloacid_Dehalogenase"/>
    <property type="match status" value="1"/>
</dbReference>
<dbReference type="GO" id="GO:0005524">
    <property type="term" value="F:ATP binding"/>
    <property type="evidence" value="ECO:0007669"/>
    <property type="project" value="UniProtKB-KW"/>
</dbReference>
<dbReference type="SFLD" id="SFLDG00002">
    <property type="entry name" value="C1.7:_P-type_atpase_like"/>
    <property type="match status" value="1"/>
</dbReference>
<evidence type="ECO:0000256" key="13">
    <source>
        <dbReference type="SAM" id="Phobius"/>
    </source>
</evidence>
<dbReference type="Pfam" id="PF00122">
    <property type="entry name" value="E1-E2_ATPase"/>
    <property type="match status" value="1"/>
</dbReference>
<dbReference type="SUPFAM" id="SSF81653">
    <property type="entry name" value="Calcium ATPase, transduction domain A"/>
    <property type="match status" value="1"/>
</dbReference>
<dbReference type="eggNOG" id="COG0474">
    <property type="taxonomic scope" value="Bacteria"/>
</dbReference>
<dbReference type="InterPro" id="IPR006068">
    <property type="entry name" value="ATPase_P-typ_cation-transptr_C"/>
</dbReference>
<feature type="transmembrane region" description="Helical" evidence="13">
    <location>
        <begin position="61"/>
        <end position="78"/>
    </location>
</feature>
<feature type="transmembrane region" description="Helical" evidence="13">
    <location>
        <begin position="909"/>
        <end position="929"/>
    </location>
</feature>
<organism evidence="15 16">
    <name type="scientific">Actinobaculum massiliense ACS-171-V-Col2</name>
    <dbReference type="NCBI Taxonomy" id="883066"/>
    <lineage>
        <taxon>Bacteria</taxon>
        <taxon>Bacillati</taxon>
        <taxon>Actinomycetota</taxon>
        <taxon>Actinomycetes</taxon>
        <taxon>Actinomycetales</taxon>
        <taxon>Actinomycetaceae</taxon>
        <taxon>Actinobaculum</taxon>
    </lineage>
</organism>
<dbReference type="InterPro" id="IPR008250">
    <property type="entry name" value="ATPase_P-typ_transduc_dom_A_sf"/>
</dbReference>
<dbReference type="GO" id="GO:0005391">
    <property type="term" value="F:P-type sodium:potassium-exchanging transporter activity"/>
    <property type="evidence" value="ECO:0007669"/>
    <property type="project" value="TreeGrafter"/>
</dbReference>
<dbReference type="PATRIC" id="fig|883066.3.peg.1217"/>
<dbReference type="Gene3D" id="3.40.50.1000">
    <property type="entry name" value="HAD superfamily/HAD-like"/>
    <property type="match status" value="1"/>
</dbReference>
<dbReference type="InterPro" id="IPR023298">
    <property type="entry name" value="ATPase_P-typ_TM_dom_sf"/>
</dbReference>
<dbReference type="STRING" id="202789.GCA_001457435_00956"/>
<name>K9F0J5_9ACTO</name>
<feature type="transmembrane region" description="Helical" evidence="13">
    <location>
        <begin position="282"/>
        <end position="310"/>
    </location>
</feature>
<keyword evidence="11 13" id="KW-0472">Membrane</keyword>
<sequence length="940" mass="99563">MNNAFRIDADQVTRELGVSPERGLDSGEVERRRQRFGANELVGKPPEPLWKKVLKQFNDPLIYLLLGAIVISLVAWSIEGAHGFPIDALVIAVIVVANAVIGLVEENKAENAVGALATMTAAHSTVIREGKKVEVPSDEIVPGDILSLAEGDAVGADARLISATALRIQEASLTGESESAEKDVATITEEVGIGDRANMVFRGTAVTSGVGLAVVTDTGMSTEMGKIATLLDETEAAPSPLQVEINKISKTLGILVIAIAVIVMVALWVINGVSSLHDAVEILLLGVSLAVAAVPEGLPAILSLVLAIGVQALARRNAIMKELHSVETLGSTSVICSDKTGTLTKNEMTIRAIRTASGYVELSGTGYEPVGQAKLVRGKDDAQAEARLTIRGGALANNAQLAQNSEGTWEIVGDPTEAAFLVAEPKILANSASQPEPRRLGEVPFNSERKMMSVLVEDPQSQSVRIYTKGAPDVLLQHCEAEQVGAQTRPLTENRREDIRFEVAELSAQGYRTLGVAWREAAENAGGSGGVVEKEFGETSERDLVYTGTVAIIDPPRPEAREAIELAHRAGIRTVMITGDHPITAKAIADDLGMSDDAETTVVTGQDISAMDGAQLARTVQETEVYARVAPEHKLQIVDALQNSGKIVAMTGDGVNDAPALKSADIGIAMGITGTEVTKEAGKMVLADDNYATIVAAVRQGRNIFDNIKKFMRYLLSSNMGEVFTVFLGVVCGGIIGLADPADPAATVVPLLATQILWINLVTDSGPALAMGVDPEVGDVMRRRPRNINDSVIDRQMWTRIIGIGAVMGMVSLVIYDLCLPGGLIGGFEHLGAGAASQLDVARTTVFTALVMMQLFNALNSRSDTESAFVSMFANKWLWGSIVLAAILQVAVVEWAPLQAAFGTASLDAAHWVLAIGAGVVVLLVEEIIKLARRAKLARR</sequence>
<keyword evidence="5 13" id="KW-0812">Transmembrane</keyword>
<dbReference type="FunFam" id="2.70.150.10:FF:000160">
    <property type="entry name" value="Sarcoplasmic/endoplasmic reticulum calcium ATPase 1"/>
    <property type="match status" value="1"/>
</dbReference>
<gene>
    <name evidence="15" type="ORF">HMPREF9233_01158</name>
</gene>
<dbReference type="InterPro" id="IPR044492">
    <property type="entry name" value="P_typ_ATPase_HD_dom"/>
</dbReference>
<dbReference type="GO" id="GO:1990573">
    <property type="term" value="P:potassium ion import across plasma membrane"/>
    <property type="evidence" value="ECO:0007669"/>
    <property type="project" value="TreeGrafter"/>
</dbReference>
<dbReference type="GO" id="GO:0006883">
    <property type="term" value="P:intracellular sodium ion homeostasis"/>
    <property type="evidence" value="ECO:0007669"/>
    <property type="project" value="TreeGrafter"/>
</dbReference>
<dbReference type="GO" id="GO:0005886">
    <property type="term" value="C:plasma membrane"/>
    <property type="evidence" value="ECO:0007669"/>
    <property type="project" value="UniProtKB-SubCell"/>
</dbReference>
<evidence type="ECO:0000313" key="16">
    <source>
        <dbReference type="Proteomes" id="UP000009888"/>
    </source>
</evidence>
<feature type="transmembrane region" description="Helical" evidence="13">
    <location>
        <begin position="252"/>
        <end position="270"/>
    </location>
</feature>
<dbReference type="Pfam" id="PF13246">
    <property type="entry name" value="Cation_ATPase"/>
    <property type="match status" value="1"/>
</dbReference>
<protein>
    <submittedName>
        <fullName evidence="15">Calcium-translocating P-type ATPase, PMCA-type</fullName>
    </submittedName>
</protein>
<feature type="transmembrane region" description="Helical" evidence="13">
    <location>
        <begin position="745"/>
        <end position="762"/>
    </location>
</feature>
<dbReference type="PRINTS" id="PR00119">
    <property type="entry name" value="CATATPASE"/>
</dbReference>
<dbReference type="InterPro" id="IPR059000">
    <property type="entry name" value="ATPase_P-type_domA"/>
</dbReference>
<dbReference type="GO" id="GO:0016887">
    <property type="term" value="F:ATP hydrolysis activity"/>
    <property type="evidence" value="ECO:0007669"/>
    <property type="project" value="InterPro"/>
</dbReference>
<keyword evidence="8" id="KW-0460">Magnesium</keyword>
<evidence type="ECO:0000256" key="12">
    <source>
        <dbReference type="ARBA" id="ARBA00049360"/>
    </source>
</evidence>
<dbReference type="PROSITE" id="PS00154">
    <property type="entry name" value="ATPASE_E1_E2"/>
    <property type="match status" value="1"/>
</dbReference>
<evidence type="ECO:0000256" key="1">
    <source>
        <dbReference type="ARBA" id="ARBA00004651"/>
    </source>
</evidence>
<feature type="transmembrane region" description="Helical" evidence="13">
    <location>
        <begin position="84"/>
        <end position="104"/>
    </location>
</feature>
<dbReference type="PRINTS" id="PR00120">
    <property type="entry name" value="HATPASE"/>
</dbReference>
<dbReference type="InterPro" id="IPR023299">
    <property type="entry name" value="ATPase_P-typ_cyto_dom_N"/>
</dbReference>
<dbReference type="InterPro" id="IPR004014">
    <property type="entry name" value="ATPase_P-typ_cation-transptr_N"/>
</dbReference>
<evidence type="ECO:0000256" key="6">
    <source>
        <dbReference type="ARBA" id="ARBA00022741"/>
    </source>
</evidence>
<feature type="transmembrane region" description="Helical" evidence="13">
    <location>
        <begin position="719"/>
        <end position="739"/>
    </location>
</feature>
<keyword evidence="3" id="KW-1003">Cell membrane</keyword>
<dbReference type="InterPro" id="IPR036412">
    <property type="entry name" value="HAD-like_sf"/>
</dbReference>
<dbReference type="PANTHER" id="PTHR43294">
    <property type="entry name" value="SODIUM/POTASSIUM-TRANSPORTING ATPASE SUBUNIT ALPHA"/>
    <property type="match status" value="1"/>
</dbReference>
<dbReference type="SUPFAM" id="SSF81660">
    <property type="entry name" value="Metal cation-transporting ATPase, ATP-binding domain N"/>
    <property type="match status" value="1"/>
</dbReference>
<evidence type="ECO:0000256" key="11">
    <source>
        <dbReference type="ARBA" id="ARBA00023136"/>
    </source>
</evidence>
<evidence type="ECO:0000256" key="7">
    <source>
        <dbReference type="ARBA" id="ARBA00022840"/>
    </source>
</evidence>
<evidence type="ECO:0000259" key="14">
    <source>
        <dbReference type="SMART" id="SM00831"/>
    </source>
</evidence>
<dbReference type="InterPro" id="IPR018303">
    <property type="entry name" value="ATPase_P-typ_P_site"/>
</dbReference>
<dbReference type="SUPFAM" id="SSF81665">
    <property type="entry name" value="Calcium ATPase, transmembrane domain M"/>
    <property type="match status" value="1"/>
</dbReference>
<feature type="transmembrane region" description="Helical" evidence="13">
    <location>
        <begin position="797"/>
        <end position="816"/>
    </location>
</feature>